<evidence type="ECO:0000313" key="2">
    <source>
        <dbReference type="Proteomes" id="UP001500305"/>
    </source>
</evidence>
<keyword evidence="2" id="KW-1185">Reference proteome</keyword>
<name>A0ABN3E8Y5_9ACTN</name>
<dbReference type="EMBL" id="BAAATR010000016">
    <property type="protein sequence ID" value="GAA2251605.1"/>
    <property type="molecule type" value="Genomic_DNA"/>
</dbReference>
<proteinExistence type="predicted"/>
<sequence>MTYYALIHEAAQNRLEHADGADEADESARLVVDTLLRGIGRQGDSALGR</sequence>
<accession>A0ABN3E8Y5</accession>
<comment type="caution">
    <text evidence="1">The sequence shown here is derived from an EMBL/GenBank/DDBJ whole genome shotgun (WGS) entry which is preliminary data.</text>
</comment>
<evidence type="ECO:0000313" key="1">
    <source>
        <dbReference type="EMBL" id="GAA2251605.1"/>
    </source>
</evidence>
<gene>
    <name evidence="1" type="ORF">GCM10010430_38400</name>
</gene>
<protein>
    <submittedName>
        <fullName evidence="1">Uncharacterized protein</fullName>
    </submittedName>
</protein>
<reference evidence="1 2" key="1">
    <citation type="journal article" date="2019" name="Int. J. Syst. Evol. Microbiol.">
        <title>The Global Catalogue of Microorganisms (GCM) 10K type strain sequencing project: providing services to taxonomists for standard genome sequencing and annotation.</title>
        <authorList>
            <consortium name="The Broad Institute Genomics Platform"/>
            <consortium name="The Broad Institute Genome Sequencing Center for Infectious Disease"/>
            <person name="Wu L."/>
            <person name="Ma J."/>
        </authorList>
    </citation>
    <scope>NUCLEOTIDE SEQUENCE [LARGE SCALE GENOMIC DNA]</scope>
    <source>
        <strain evidence="1 2">JCM 7356</strain>
    </source>
</reference>
<organism evidence="1 2">
    <name type="scientific">Kitasatospora cystarginea</name>
    <dbReference type="NCBI Taxonomy" id="58350"/>
    <lineage>
        <taxon>Bacteria</taxon>
        <taxon>Bacillati</taxon>
        <taxon>Actinomycetota</taxon>
        <taxon>Actinomycetes</taxon>
        <taxon>Kitasatosporales</taxon>
        <taxon>Streptomycetaceae</taxon>
        <taxon>Kitasatospora</taxon>
    </lineage>
</organism>
<dbReference type="Proteomes" id="UP001500305">
    <property type="component" value="Unassembled WGS sequence"/>
</dbReference>
<dbReference type="RefSeq" id="WP_344637727.1">
    <property type="nucleotide sequence ID" value="NZ_BAAATR010000016.1"/>
</dbReference>